<dbReference type="InterPro" id="IPR050425">
    <property type="entry name" value="NAD(P)_dehydrat-like"/>
</dbReference>
<dbReference type="OMA" id="RYICNAT"/>
<proteinExistence type="predicted"/>
<dbReference type="KEGG" id="bdi:100835070"/>
<dbReference type="EMBL" id="CM000884">
    <property type="protein sequence ID" value="KQJ84788.1"/>
    <property type="molecule type" value="Genomic_DNA"/>
</dbReference>
<keyword evidence="1" id="KW-0560">Oxidoreductase</keyword>
<protein>
    <recommendedName>
        <fullName evidence="2">NAD-dependent epimerase/dehydratase domain-containing protein</fullName>
    </recommendedName>
</protein>
<sequence length="339" mass="36344">MSAGVGRKTACVTGGSGYIASALVKTLLQKGYAVKTTVRDPDDMEKNSHLKDLQSLGPLEIIRAQLDEEGSFDDAVSGCDYAFLVAAPMNLGSGDPERDLIEAAVQGTLNVMRSCAKAGTVKRVILTSSDAGVSRRPLQGAAGHVLDEASWSDVAYLRAHKPPTWAYAVSKVLLEKAASEFAEENGIGLVTVLPVFTLGAAPVSKARTSVPVTLSLLSGDEAQLDILKGLQSVTGSVSISHVDDLCRAQVFLAENESSSGRYICCSHNTTLLQLARLLADRYPQYGVKSDRFDGFPEEPRVCLSSAKLVGEGFEFKYERLEEIFDDLVEYGRVTGILPH</sequence>
<evidence type="ECO:0000256" key="1">
    <source>
        <dbReference type="ARBA" id="ARBA00023002"/>
    </source>
</evidence>
<dbReference type="CDD" id="cd08958">
    <property type="entry name" value="FR_SDR_e"/>
    <property type="match status" value="1"/>
</dbReference>
<dbReference type="HOGENOM" id="CLU_007383_9_0_1"/>
<dbReference type="SUPFAM" id="SSF51735">
    <property type="entry name" value="NAD(P)-binding Rossmann-fold domains"/>
    <property type="match status" value="1"/>
</dbReference>
<dbReference type="GeneID" id="100835070"/>
<dbReference type="STRING" id="15368.I1J271"/>
<dbReference type="InterPro" id="IPR036291">
    <property type="entry name" value="NAD(P)-bd_dom_sf"/>
</dbReference>
<dbReference type="RefSeq" id="XP_003580614.1">
    <property type="nucleotide sequence ID" value="XM_003580566.4"/>
</dbReference>
<dbReference type="Pfam" id="PF01370">
    <property type="entry name" value="Epimerase"/>
    <property type="match status" value="1"/>
</dbReference>
<dbReference type="EnsemblPlants" id="KQJ84788">
    <property type="protein sequence ID" value="KQJ84788"/>
    <property type="gene ID" value="BRADI_5g22830v3"/>
</dbReference>
<name>I1J271_BRADI</name>
<keyword evidence="5" id="KW-1185">Reference proteome</keyword>
<dbReference type="Gene3D" id="3.40.50.720">
    <property type="entry name" value="NAD(P)-binding Rossmann-like Domain"/>
    <property type="match status" value="1"/>
</dbReference>
<gene>
    <name evidence="4" type="primary">LOC100835070</name>
    <name evidence="3" type="ORF">BRADI_5g22830v3</name>
</gene>
<dbReference type="GO" id="GO:0016616">
    <property type="term" value="F:oxidoreductase activity, acting on the CH-OH group of donors, NAD or NADP as acceptor"/>
    <property type="evidence" value="ECO:0000318"/>
    <property type="project" value="GO_Central"/>
</dbReference>
<organism evidence="4">
    <name type="scientific">Brachypodium distachyon</name>
    <name type="common">Purple false brome</name>
    <name type="synonym">Trachynia distachya</name>
    <dbReference type="NCBI Taxonomy" id="15368"/>
    <lineage>
        <taxon>Eukaryota</taxon>
        <taxon>Viridiplantae</taxon>
        <taxon>Streptophyta</taxon>
        <taxon>Embryophyta</taxon>
        <taxon>Tracheophyta</taxon>
        <taxon>Spermatophyta</taxon>
        <taxon>Magnoliopsida</taxon>
        <taxon>Liliopsida</taxon>
        <taxon>Poales</taxon>
        <taxon>Poaceae</taxon>
        <taxon>BOP clade</taxon>
        <taxon>Pooideae</taxon>
        <taxon>Stipodae</taxon>
        <taxon>Brachypodieae</taxon>
        <taxon>Brachypodium</taxon>
    </lineage>
</organism>
<evidence type="ECO:0000313" key="3">
    <source>
        <dbReference type="EMBL" id="KQJ84788.1"/>
    </source>
</evidence>
<evidence type="ECO:0000313" key="4">
    <source>
        <dbReference type="EnsemblPlants" id="KQJ84788"/>
    </source>
</evidence>
<accession>I1J271</accession>
<feature type="domain" description="NAD-dependent epimerase/dehydratase" evidence="2">
    <location>
        <begin position="11"/>
        <end position="258"/>
    </location>
</feature>
<dbReference type="OrthoDB" id="2735536at2759"/>
<dbReference type="Gramene" id="KQJ84788">
    <property type="protein sequence ID" value="KQJ84788"/>
    <property type="gene ID" value="BRADI_5g22830v3"/>
</dbReference>
<dbReference type="eggNOG" id="KOG1502">
    <property type="taxonomic scope" value="Eukaryota"/>
</dbReference>
<dbReference type="PANTHER" id="PTHR10366:SF727">
    <property type="entry name" value="OS10G0477900 PROTEIN"/>
    <property type="match status" value="1"/>
</dbReference>
<evidence type="ECO:0000259" key="2">
    <source>
        <dbReference type="Pfam" id="PF01370"/>
    </source>
</evidence>
<evidence type="ECO:0000313" key="5">
    <source>
        <dbReference type="Proteomes" id="UP000008810"/>
    </source>
</evidence>
<dbReference type="Proteomes" id="UP000008810">
    <property type="component" value="Chromosome 5"/>
</dbReference>
<dbReference type="AlphaFoldDB" id="I1J271"/>
<reference evidence="3 4" key="1">
    <citation type="journal article" date="2010" name="Nature">
        <title>Genome sequencing and analysis of the model grass Brachypodium distachyon.</title>
        <authorList>
            <consortium name="International Brachypodium Initiative"/>
        </authorList>
    </citation>
    <scope>NUCLEOTIDE SEQUENCE [LARGE SCALE GENOMIC DNA]</scope>
    <source>
        <strain evidence="3">Bd21</strain>
        <strain evidence="4">cv. Bd21</strain>
    </source>
</reference>
<dbReference type="InterPro" id="IPR001509">
    <property type="entry name" value="Epimerase_deHydtase"/>
</dbReference>
<reference evidence="4" key="3">
    <citation type="submission" date="2018-08" db="UniProtKB">
        <authorList>
            <consortium name="EnsemblPlants"/>
        </authorList>
    </citation>
    <scope>IDENTIFICATION</scope>
    <source>
        <strain evidence="4">cv. Bd21</strain>
    </source>
</reference>
<reference evidence="3" key="2">
    <citation type="submission" date="2017-06" db="EMBL/GenBank/DDBJ databases">
        <title>WGS assembly of Brachypodium distachyon.</title>
        <authorList>
            <consortium name="The International Brachypodium Initiative"/>
            <person name="Lucas S."/>
            <person name="Harmon-Smith M."/>
            <person name="Lail K."/>
            <person name="Tice H."/>
            <person name="Grimwood J."/>
            <person name="Bruce D."/>
            <person name="Barry K."/>
            <person name="Shu S."/>
            <person name="Lindquist E."/>
            <person name="Wang M."/>
            <person name="Pitluck S."/>
            <person name="Vogel J.P."/>
            <person name="Garvin D.F."/>
            <person name="Mockler T.C."/>
            <person name="Schmutz J."/>
            <person name="Rokhsar D."/>
            <person name="Bevan M.W."/>
        </authorList>
    </citation>
    <scope>NUCLEOTIDE SEQUENCE</scope>
    <source>
        <strain evidence="3">Bd21</strain>
    </source>
</reference>
<dbReference type="PANTHER" id="PTHR10366">
    <property type="entry name" value="NAD DEPENDENT EPIMERASE/DEHYDRATASE"/>
    <property type="match status" value="1"/>
</dbReference>
<dbReference type="FunFam" id="3.40.50.720:FF:000428">
    <property type="entry name" value="Leucoanthocyanidin reductase"/>
    <property type="match status" value="1"/>
</dbReference>